<feature type="compositionally biased region" description="Basic and acidic residues" evidence="1">
    <location>
        <begin position="97"/>
        <end position="110"/>
    </location>
</feature>
<evidence type="ECO:0000256" key="1">
    <source>
        <dbReference type="SAM" id="MobiDB-lite"/>
    </source>
</evidence>
<evidence type="ECO:0000313" key="3">
    <source>
        <dbReference type="Proteomes" id="UP001152798"/>
    </source>
</evidence>
<reference evidence="2" key="1">
    <citation type="submission" date="2022-01" db="EMBL/GenBank/DDBJ databases">
        <authorList>
            <person name="King R."/>
        </authorList>
    </citation>
    <scope>NUCLEOTIDE SEQUENCE</scope>
</reference>
<keyword evidence="3" id="KW-1185">Reference proteome</keyword>
<sequence length="124" mass="13727">MNLCLLEVIGFSSRIPLQLKSEVASKEHSGVHLCLGFASTTTKTNSTTLHNNQHHQTQHRLDNYYPDDPRPTSGSPTLAPPRRTVVKMANHISEPAAADRGRNPANERGRGYNWRTTSLVLAIT</sequence>
<gene>
    <name evidence="2" type="ORF">NEZAVI_LOCUS13935</name>
</gene>
<dbReference type="OrthoDB" id="10441966at2759"/>
<name>A0A9P0HN83_NEZVI</name>
<proteinExistence type="predicted"/>
<feature type="region of interest" description="Disordered" evidence="1">
    <location>
        <begin position="43"/>
        <end position="111"/>
    </location>
</feature>
<dbReference type="Proteomes" id="UP001152798">
    <property type="component" value="Chromosome 6"/>
</dbReference>
<dbReference type="AlphaFoldDB" id="A0A9P0HN83"/>
<evidence type="ECO:0000313" key="2">
    <source>
        <dbReference type="EMBL" id="CAH1405853.1"/>
    </source>
</evidence>
<dbReference type="EMBL" id="OV725082">
    <property type="protein sequence ID" value="CAH1405853.1"/>
    <property type="molecule type" value="Genomic_DNA"/>
</dbReference>
<accession>A0A9P0HN83</accession>
<organism evidence="2 3">
    <name type="scientific">Nezara viridula</name>
    <name type="common">Southern green stink bug</name>
    <name type="synonym">Cimex viridulus</name>
    <dbReference type="NCBI Taxonomy" id="85310"/>
    <lineage>
        <taxon>Eukaryota</taxon>
        <taxon>Metazoa</taxon>
        <taxon>Ecdysozoa</taxon>
        <taxon>Arthropoda</taxon>
        <taxon>Hexapoda</taxon>
        <taxon>Insecta</taxon>
        <taxon>Pterygota</taxon>
        <taxon>Neoptera</taxon>
        <taxon>Paraneoptera</taxon>
        <taxon>Hemiptera</taxon>
        <taxon>Heteroptera</taxon>
        <taxon>Panheteroptera</taxon>
        <taxon>Pentatomomorpha</taxon>
        <taxon>Pentatomoidea</taxon>
        <taxon>Pentatomidae</taxon>
        <taxon>Pentatominae</taxon>
        <taxon>Nezara</taxon>
    </lineage>
</organism>
<feature type="compositionally biased region" description="Basic and acidic residues" evidence="1">
    <location>
        <begin position="59"/>
        <end position="70"/>
    </location>
</feature>
<protein>
    <submittedName>
        <fullName evidence="2">Uncharacterized protein</fullName>
    </submittedName>
</protein>